<keyword evidence="9 15" id="KW-1133">Transmembrane helix</keyword>
<dbReference type="InterPro" id="IPR018541">
    <property type="entry name" value="Ftsk_gamma"/>
</dbReference>
<keyword evidence="3" id="KW-1003">Cell membrane</keyword>
<evidence type="ECO:0000256" key="14">
    <source>
        <dbReference type="SAM" id="MobiDB-lite"/>
    </source>
</evidence>
<comment type="similarity">
    <text evidence="2">Belongs to the FtsK/SpoIIIE/SftA family.</text>
</comment>
<dbReference type="Pfam" id="PF17854">
    <property type="entry name" value="FtsK_alpha"/>
    <property type="match status" value="1"/>
</dbReference>
<evidence type="ECO:0000256" key="2">
    <source>
        <dbReference type="ARBA" id="ARBA00006474"/>
    </source>
</evidence>
<feature type="compositionally biased region" description="Basic and acidic residues" evidence="14">
    <location>
        <begin position="310"/>
        <end position="334"/>
    </location>
</feature>
<feature type="compositionally biased region" description="Acidic residues" evidence="14">
    <location>
        <begin position="293"/>
        <end position="309"/>
    </location>
</feature>
<keyword evidence="6 13" id="KW-0547">Nucleotide-binding</keyword>
<dbReference type="GO" id="GO:0003677">
    <property type="term" value="F:DNA binding"/>
    <property type="evidence" value="ECO:0007669"/>
    <property type="project" value="UniProtKB-KW"/>
</dbReference>
<dbReference type="InterPro" id="IPR036390">
    <property type="entry name" value="WH_DNA-bd_sf"/>
</dbReference>
<keyword evidence="7" id="KW-0159">Chromosome partition</keyword>
<sequence length="839" mass="92976">MKKADNKTSKNTEKTGQKKVIMAKTVTALKSETAHFIIGLFCVIFGVYLVLAFCSFFFTGGNDQSILDHPNHGELLSTNNHIQNYAGAKGAQAAEFLINDCFGIPAFLIIVFLVIAGMKLMKAYNFNLTRWFLGCMVTMIWCSVTLAFIFGKTFSDSFIYPGGLHGYNSCLWIQSQIGAPGLILLLITTAVLFSIALSKKTIFVVRKALHPSLKKNKEEVTQKEERAFTPYNAQPEMTAQAEAADESEEDSDPAPAIELPVSASPEEKEQPLEIEPAAEEDFAETDYATEGNAEGDEEDGGEEDEDADKGEEKEPAFEVSSETKEEDKEYRGKIDQPYNPRLDLEYYQFPTIDLLHNDFDDNMPTIDMEEQTANKDRIIKVLRSFGIEISSIKASVGPTVTLYEITPAEGVRISKIRNLEDDIALSLSALGIRIIAPIPGKGTIGIEVPNANPRIVHMRSILMSKKFQETTFDLPVAFGKTITNEVFMVDLAKAPHMLVAGATGQGKSVGLNTIVTSLLYKKHPSELKFVIIDPKKVEFAVYAPIERHYLAKLPDAEDAIITDTSKVVQTLNSLCVEMDTRYGLLRDAGCRNIKEYNKKFINRQLNPENGHHFLPYIVVIIDEFGDLIMTAGKEVELPICRIAQLARAVGIHAIIATQRPTTNIITGTIKANFPARVAFRVASMMDSRTILDRPGAQQLIGKGDMLYLQGNDPVRVQCAFVDTPEVEDIVAYISRQQGYPTAFMLPEVDENSGSSSSSEVDMNKLDPLFEEAARLLIYHQQGSTSLIQRKFSIGYNRAGRIMDQLEHAGIVGPTNGSKARDVLCVDENDLQMRMSNLKN</sequence>
<comment type="caution">
    <text evidence="17">The sequence shown here is derived from an EMBL/GenBank/DDBJ whole genome shotgun (WGS) entry which is preliminary data.</text>
</comment>
<dbReference type="GO" id="GO:0007059">
    <property type="term" value="P:chromosome segregation"/>
    <property type="evidence" value="ECO:0007669"/>
    <property type="project" value="UniProtKB-KW"/>
</dbReference>
<feature type="binding site" evidence="13">
    <location>
        <begin position="501"/>
        <end position="508"/>
    </location>
    <ligand>
        <name>ATP</name>
        <dbReference type="ChEBI" id="CHEBI:30616"/>
    </ligand>
</feature>
<evidence type="ECO:0000256" key="6">
    <source>
        <dbReference type="ARBA" id="ARBA00022741"/>
    </source>
</evidence>
<accession>A0A948X4I6</accession>
<evidence type="ECO:0000256" key="5">
    <source>
        <dbReference type="ARBA" id="ARBA00022692"/>
    </source>
</evidence>
<dbReference type="Gene3D" id="1.10.10.10">
    <property type="entry name" value="Winged helix-like DNA-binding domain superfamily/Winged helix DNA-binding domain"/>
    <property type="match status" value="1"/>
</dbReference>
<dbReference type="InterPro" id="IPR025199">
    <property type="entry name" value="FtsK_4TM"/>
</dbReference>
<keyword evidence="5 15" id="KW-0812">Transmembrane</keyword>
<evidence type="ECO:0000313" key="17">
    <source>
        <dbReference type="EMBL" id="MBU3857474.1"/>
    </source>
</evidence>
<dbReference type="EMBL" id="JAHLFJ010000125">
    <property type="protein sequence ID" value="MBU3857474.1"/>
    <property type="molecule type" value="Genomic_DNA"/>
</dbReference>
<dbReference type="Pfam" id="PF01580">
    <property type="entry name" value="FtsK_SpoIIIE"/>
    <property type="match status" value="1"/>
</dbReference>
<dbReference type="Proteomes" id="UP000784286">
    <property type="component" value="Unassembled WGS sequence"/>
</dbReference>
<feature type="transmembrane region" description="Helical" evidence="15">
    <location>
        <begin position="96"/>
        <end position="116"/>
    </location>
</feature>
<organism evidence="17 18">
    <name type="scientific">Candidatus Phocaeicola excrementipullorum</name>
    <dbReference type="NCBI Taxonomy" id="2838731"/>
    <lineage>
        <taxon>Bacteria</taxon>
        <taxon>Pseudomonadati</taxon>
        <taxon>Bacteroidota</taxon>
        <taxon>Bacteroidia</taxon>
        <taxon>Bacteroidales</taxon>
        <taxon>Bacteroidaceae</taxon>
        <taxon>Phocaeicola</taxon>
    </lineage>
</organism>
<dbReference type="GO" id="GO:0051301">
    <property type="term" value="P:cell division"/>
    <property type="evidence" value="ECO:0007669"/>
    <property type="project" value="UniProtKB-KW"/>
</dbReference>
<feature type="compositionally biased region" description="Basic and acidic residues" evidence="14">
    <location>
        <begin position="215"/>
        <end position="227"/>
    </location>
</feature>
<comment type="subcellular location">
    <subcellularLocation>
        <location evidence="1">Cell membrane</location>
        <topology evidence="1">Multi-pass membrane protein</topology>
    </subcellularLocation>
</comment>
<feature type="transmembrane region" description="Helical" evidence="15">
    <location>
        <begin position="128"/>
        <end position="151"/>
    </location>
</feature>
<keyword evidence="11 15" id="KW-0472">Membrane</keyword>
<evidence type="ECO:0000256" key="15">
    <source>
        <dbReference type="SAM" id="Phobius"/>
    </source>
</evidence>
<name>A0A948X4I6_9BACT</name>
<dbReference type="Pfam" id="PF13491">
    <property type="entry name" value="FtsK_4TM"/>
    <property type="match status" value="1"/>
</dbReference>
<feature type="compositionally biased region" description="Acidic residues" evidence="14">
    <location>
        <begin position="243"/>
        <end position="252"/>
    </location>
</feature>
<keyword evidence="12" id="KW-0131">Cell cycle</keyword>
<evidence type="ECO:0000256" key="3">
    <source>
        <dbReference type="ARBA" id="ARBA00022475"/>
    </source>
</evidence>
<dbReference type="PANTHER" id="PTHR22683:SF41">
    <property type="entry name" value="DNA TRANSLOCASE FTSK"/>
    <property type="match status" value="1"/>
</dbReference>
<dbReference type="SUPFAM" id="SSF52540">
    <property type="entry name" value="P-loop containing nucleoside triphosphate hydrolases"/>
    <property type="match status" value="1"/>
</dbReference>
<keyword evidence="4" id="KW-0132">Cell division</keyword>
<dbReference type="InterPro" id="IPR002543">
    <property type="entry name" value="FtsK_dom"/>
</dbReference>
<dbReference type="AlphaFoldDB" id="A0A948X4I6"/>
<dbReference type="InterPro" id="IPR041027">
    <property type="entry name" value="FtsK_alpha"/>
</dbReference>
<dbReference type="Pfam" id="PF09397">
    <property type="entry name" value="FtsK_gamma"/>
    <property type="match status" value="1"/>
</dbReference>
<dbReference type="GO" id="GO:0005524">
    <property type="term" value="F:ATP binding"/>
    <property type="evidence" value="ECO:0007669"/>
    <property type="project" value="UniProtKB-UniRule"/>
</dbReference>
<dbReference type="InterPro" id="IPR027417">
    <property type="entry name" value="P-loop_NTPase"/>
</dbReference>
<keyword evidence="10" id="KW-0238">DNA-binding</keyword>
<dbReference type="SMART" id="SM00843">
    <property type="entry name" value="Ftsk_gamma"/>
    <property type="match status" value="1"/>
</dbReference>
<feature type="domain" description="FtsK" evidence="16">
    <location>
        <begin position="483"/>
        <end position="688"/>
    </location>
</feature>
<dbReference type="PANTHER" id="PTHR22683">
    <property type="entry name" value="SPORULATION PROTEIN RELATED"/>
    <property type="match status" value="1"/>
</dbReference>
<dbReference type="InterPro" id="IPR036388">
    <property type="entry name" value="WH-like_DNA-bd_sf"/>
</dbReference>
<evidence type="ECO:0000256" key="8">
    <source>
        <dbReference type="ARBA" id="ARBA00022840"/>
    </source>
</evidence>
<evidence type="ECO:0000256" key="11">
    <source>
        <dbReference type="ARBA" id="ARBA00023136"/>
    </source>
</evidence>
<evidence type="ECO:0000256" key="1">
    <source>
        <dbReference type="ARBA" id="ARBA00004651"/>
    </source>
</evidence>
<feature type="transmembrane region" description="Helical" evidence="15">
    <location>
        <begin position="171"/>
        <end position="197"/>
    </location>
</feature>
<reference evidence="17" key="1">
    <citation type="journal article" date="2021" name="PeerJ">
        <title>Extensive microbial diversity within the chicken gut microbiome revealed by metagenomics and culture.</title>
        <authorList>
            <person name="Gilroy R."/>
            <person name="Ravi A."/>
            <person name="Getino M."/>
            <person name="Pursley I."/>
            <person name="Horton D.L."/>
            <person name="Alikhan N.F."/>
            <person name="Baker D."/>
            <person name="Gharbi K."/>
            <person name="Hall N."/>
            <person name="Watson M."/>
            <person name="Adriaenssens E.M."/>
            <person name="Foster-Nyarko E."/>
            <person name="Jarju S."/>
            <person name="Secka A."/>
            <person name="Antonio M."/>
            <person name="Oren A."/>
            <person name="Chaudhuri R.R."/>
            <person name="La Ragione R."/>
            <person name="Hildebrand F."/>
            <person name="Pallen M.J."/>
        </authorList>
    </citation>
    <scope>NUCLEOTIDE SEQUENCE</scope>
    <source>
        <strain evidence="17">8470</strain>
    </source>
</reference>
<evidence type="ECO:0000256" key="9">
    <source>
        <dbReference type="ARBA" id="ARBA00022989"/>
    </source>
</evidence>
<evidence type="ECO:0000313" key="18">
    <source>
        <dbReference type="Proteomes" id="UP000784286"/>
    </source>
</evidence>
<evidence type="ECO:0000259" key="16">
    <source>
        <dbReference type="PROSITE" id="PS50901"/>
    </source>
</evidence>
<evidence type="ECO:0000256" key="13">
    <source>
        <dbReference type="PROSITE-ProRule" id="PRU00289"/>
    </source>
</evidence>
<evidence type="ECO:0000256" key="4">
    <source>
        <dbReference type="ARBA" id="ARBA00022618"/>
    </source>
</evidence>
<reference evidence="17" key="2">
    <citation type="submission" date="2021-04" db="EMBL/GenBank/DDBJ databases">
        <authorList>
            <person name="Gilroy R."/>
        </authorList>
    </citation>
    <scope>NUCLEOTIDE SEQUENCE</scope>
    <source>
        <strain evidence="17">8470</strain>
    </source>
</reference>
<feature type="transmembrane region" description="Helical" evidence="15">
    <location>
        <begin position="36"/>
        <end position="58"/>
    </location>
</feature>
<dbReference type="Gene3D" id="3.40.50.300">
    <property type="entry name" value="P-loop containing nucleotide triphosphate hydrolases"/>
    <property type="match status" value="1"/>
</dbReference>
<dbReference type="InterPro" id="IPR050206">
    <property type="entry name" value="FtsK/SpoIIIE/SftA"/>
</dbReference>
<gene>
    <name evidence="17" type="ORF">H9928_13255</name>
</gene>
<keyword evidence="8 13" id="KW-0067">ATP-binding</keyword>
<dbReference type="PROSITE" id="PS50901">
    <property type="entry name" value="FTSK"/>
    <property type="match status" value="1"/>
</dbReference>
<evidence type="ECO:0000256" key="10">
    <source>
        <dbReference type="ARBA" id="ARBA00023125"/>
    </source>
</evidence>
<dbReference type="GO" id="GO:0005886">
    <property type="term" value="C:plasma membrane"/>
    <property type="evidence" value="ECO:0007669"/>
    <property type="project" value="UniProtKB-SubCell"/>
</dbReference>
<evidence type="ECO:0000256" key="12">
    <source>
        <dbReference type="ARBA" id="ARBA00023306"/>
    </source>
</evidence>
<dbReference type="SUPFAM" id="SSF46785">
    <property type="entry name" value="Winged helix' DNA-binding domain"/>
    <property type="match status" value="1"/>
</dbReference>
<evidence type="ECO:0000256" key="7">
    <source>
        <dbReference type="ARBA" id="ARBA00022829"/>
    </source>
</evidence>
<feature type="region of interest" description="Disordered" evidence="14">
    <location>
        <begin position="215"/>
        <end position="336"/>
    </location>
</feature>
<proteinExistence type="inferred from homology"/>
<dbReference type="Gene3D" id="3.30.980.40">
    <property type="match status" value="1"/>
</dbReference>
<protein>
    <submittedName>
        <fullName evidence="17">DNA translocase FtsK</fullName>
    </submittedName>
</protein>